<dbReference type="Proteomes" id="UP001165296">
    <property type="component" value="Unassembled WGS sequence"/>
</dbReference>
<accession>A0ABS8AJG7</accession>
<dbReference type="InterPro" id="IPR050816">
    <property type="entry name" value="Flavin-dep_Halogenase_NPB"/>
</dbReference>
<dbReference type="Gene3D" id="3.30.9.100">
    <property type="match status" value="1"/>
</dbReference>
<name>A0ABS8AJG7_9BACT</name>
<evidence type="ECO:0000313" key="2">
    <source>
        <dbReference type="Proteomes" id="UP001165296"/>
    </source>
</evidence>
<keyword evidence="2" id="KW-1185">Reference proteome</keyword>
<dbReference type="PANTHER" id="PTHR43747">
    <property type="entry name" value="FAD-BINDING PROTEIN"/>
    <property type="match status" value="1"/>
</dbReference>
<dbReference type="InterPro" id="IPR036188">
    <property type="entry name" value="FAD/NAD-bd_sf"/>
</dbReference>
<evidence type="ECO:0000313" key="1">
    <source>
        <dbReference type="EMBL" id="MCB2406350.1"/>
    </source>
</evidence>
<organism evidence="1 2">
    <name type="scientific">Hymenobacter lucidus</name>
    <dbReference type="NCBI Taxonomy" id="2880930"/>
    <lineage>
        <taxon>Bacteria</taxon>
        <taxon>Pseudomonadati</taxon>
        <taxon>Bacteroidota</taxon>
        <taxon>Cytophagia</taxon>
        <taxon>Cytophagales</taxon>
        <taxon>Hymenobacteraceae</taxon>
        <taxon>Hymenobacter</taxon>
    </lineage>
</organism>
<dbReference type="EMBL" id="JAJADR010000001">
    <property type="protein sequence ID" value="MCB2406350.1"/>
    <property type="molecule type" value="Genomic_DNA"/>
</dbReference>
<dbReference type="RefSeq" id="WP_226170035.1">
    <property type="nucleotide sequence ID" value="NZ_JAJADR010000001.1"/>
</dbReference>
<comment type="caution">
    <text evidence="1">The sequence shown here is derived from an EMBL/GenBank/DDBJ whole genome shotgun (WGS) entry which is preliminary data.</text>
</comment>
<dbReference type="Gene3D" id="3.50.50.60">
    <property type="entry name" value="FAD/NAD(P)-binding domain"/>
    <property type="match status" value="1"/>
</dbReference>
<reference evidence="1" key="1">
    <citation type="submission" date="2021-10" db="EMBL/GenBank/DDBJ databases">
        <authorList>
            <person name="Dean J.D."/>
            <person name="Kim M.K."/>
            <person name="Newey C.N."/>
            <person name="Stoker T.S."/>
            <person name="Thompson D.W."/>
            <person name="Grose J.H."/>
        </authorList>
    </citation>
    <scope>NUCLEOTIDE SEQUENCE</scope>
    <source>
        <strain evidence="1">BT178</strain>
    </source>
</reference>
<protein>
    <submittedName>
        <fullName evidence="1">Tryptophan 7-halogenase</fullName>
    </submittedName>
</protein>
<sequence>MSFPPAFDVVIIGGGPAGSCAALRLLGMGHTVALVEAEAFPRSQIGEALSPGVGSILEYLGADGLLESIGGISGLTSRIIWESTTASSYQKAGGVVVSRGAFDAGLLALAVSRGLCLFQPARYTASIFREPTWYISIASNGALQELTASFVVDARGRRGGRSSSRIATAPTSAALWADLPAKLLPAEVLVEALEAGWLWGSPVAGQQFRTMLFTDAAALRHESPGALFRAFTARSQLFQTVSRDASSVPTEACLVHNYVHAKPWNKNYLRIGECAFSLDPLSSSGVEKAMRFSLQAALAVNTALRKPGSRLAQEYFESQLIESTVSHTRWTRDYYASAWPGQRQSFWQQRAAFEPAGSATASTFGAKLAAAFGVVDKKPSAAPRPDIDLRTALPALWNRQIRTSPRLRYVTATCVTGDLLEERTAVSHPNLPKPITFIQEADIIPLLAMAAEATSFGDLLSRWNQRLPLPQAARTAISLLDTGILYLL</sequence>
<dbReference type="Pfam" id="PF12831">
    <property type="entry name" value="FAD_oxidored"/>
    <property type="match status" value="1"/>
</dbReference>
<dbReference type="SUPFAM" id="SSF51905">
    <property type="entry name" value="FAD/NAD(P)-binding domain"/>
    <property type="match status" value="1"/>
</dbReference>
<dbReference type="PANTHER" id="PTHR43747:SF1">
    <property type="entry name" value="SLR1998 PROTEIN"/>
    <property type="match status" value="1"/>
</dbReference>
<gene>
    <name evidence="1" type="ORF">LGH74_00040</name>
</gene>
<proteinExistence type="predicted"/>